<proteinExistence type="predicted"/>
<evidence type="ECO:0000259" key="2">
    <source>
        <dbReference type="Pfam" id="PF13843"/>
    </source>
</evidence>
<dbReference type="EMBL" id="JANEYF010001022">
    <property type="protein sequence ID" value="KAJ8966363.1"/>
    <property type="molecule type" value="Genomic_DNA"/>
</dbReference>
<feature type="domain" description="PiggyBac transposable element-derived protein" evidence="2">
    <location>
        <begin position="90"/>
        <end position="375"/>
    </location>
</feature>
<dbReference type="InterPro" id="IPR029526">
    <property type="entry name" value="PGBD"/>
</dbReference>
<evidence type="ECO:0000313" key="3">
    <source>
        <dbReference type="EMBL" id="KAJ8966363.1"/>
    </source>
</evidence>
<evidence type="ECO:0000256" key="1">
    <source>
        <dbReference type="SAM" id="MobiDB-lite"/>
    </source>
</evidence>
<dbReference type="PANTHER" id="PTHR46599">
    <property type="entry name" value="PIGGYBAC TRANSPOSABLE ELEMENT-DERIVED PROTEIN 4"/>
    <property type="match status" value="1"/>
</dbReference>
<dbReference type="PANTHER" id="PTHR46599:SF3">
    <property type="entry name" value="PIGGYBAC TRANSPOSABLE ELEMENT-DERIVED PROTEIN 4"/>
    <property type="match status" value="1"/>
</dbReference>
<dbReference type="AlphaFoldDB" id="A0AAV8ZLX4"/>
<comment type="caution">
    <text evidence="3">The sequence shown here is derived from an EMBL/GenBank/DDBJ whole genome shotgun (WGS) entry which is preliminary data.</text>
</comment>
<sequence length="400" mass="46279">MGEDDDTQEIYSSGESEEEKQSEAESECLENMENITDIDASDMEDDGGALPNNFNWPFLPTWEPVIHNFIEDNLSGVKNENITQNSSILEVFETFFTNTLRRQIVAESNNYFSSQKDDKTKTFKNYKNIEAEEFMCFIGITLLMSRVKKLKSHDYWSTNPLLSTPIFGKIMKRDRYYFILKMMHFCDSSNPNAADKLFKIRMVVDSLKSTFGENFYPYRNICIDESLLLFKGRLHFKQYIPSKRSRFGVQLFLTCDCKTGFVLNFIIYTGATTDLLPDDFNLGKSGQVVLTLLKKYLNKGHVLYIDNWYTSPSLFLYLHNNQTNATGTVKHNRKYMPALKEKLNKGEMMFKSAGPILAIKWCDKRDIFMLSTNDEIGMAEIGKKSTDWKSDYETTLCHSI</sequence>
<accession>A0AAV8ZLX4</accession>
<name>A0AAV8ZLX4_9CUCU</name>
<feature type="compositionally biased region" description="Acidic residues" evidence="1">
    <location>
        <begin position="15"/>
        <end position="28"/>
    </location>
</feature>
<dbReference type="Pfam" id="PF13843">
    <property type="entry name" value="DDE_Tnp_1_7"/>
    <property type="match status" value="1"/>
</dbReference>
<gene>
    <name evidence="3" type="ORF">NQ314_003564</name>
</gene>
<keyword evidence="4" id="KW-1185">Reference proteome</keyword>
<organism evidence="3 4">
    <name type="scientific">Rhamnusium bicolor</name>
    <dbReference type="NCBI Taxonomy" id="1586634"/>
    <lineage>
        <taxon>Eukaryota</taxon>
        <taxon>Metazoa</taxon>
        <taxon>Ecdysozoa</taxon>
        <taxon>Arthropoda</taxon>
        <taxon>Hexapoda</taxon>
        <taxon>Insecta</taxon>
        <taxon>Pterygota</taxon>
        <taxon>Neoptera</taxon>
        <taxon>Endopterygota</taxon>
        <taxon>Coleoptera</taxon>
        <taxon>Polyphaga</taxon>
        <taxon>Cucujiformia</taxon>
        <taxon>Chrysomeloidea</taxon>
        <taxon>Cerambycidae</taxon>
        <taxon>Lepturinae</taxon>
        <taxon>Rhagiini</taxon>
        <taxon>Rhamnusium</taxon>
    </lineage>
</organism>
<dbReference type="Proteomes" id="UP001162156">
    <property type="component" value="Unassembled WGS sequence"/>
</dbReference>
<reference evidence="3" key="1">
    <citation type="journal article" date="2023" name="Insect Mol. Biol.">
        <title>Genome sequencing provides insights into the evolution of gene families encoding plant cell wall-degrading enzymes in longhorned beetles.</title>
        <authorList>
            <person name="Shin N.R."/>
            <person name="Okamura Y."/>
            <person name="Kirsch R."/>
            <person name="Pauchet Y."/>
        </authorList>
    </citation>
    <scope>NUCLEOTIDE SEQUENCE</scope>
    <source>
        <strain evidence="3">RBIC_L_NR</strain>
    </source>
</reference>
<feature type="region of interest" description="Disordered" evidence="1">
    <location>
        <begin position="1"/>
        <end position="28"/>
    </location>
</feature>
<evidence type="ECO:0000313" key="4">
    <source>
        <dbReference type="Proteomes" id="UP001162156"/>
    </source>
</evidence>
<protein>
    <recommendedName>
        <fullName evidence="2">PiggyBac transposable element-derived protein domain-containing protein</fullName>
    </recommendedName>
</protein>